<evidence type="ECO:0000259" key="12">
    <source>
        <dbReference type="PROSITE" id="PS51384"/>
    </source>
</evidence>
<organism evidence="13 15">
    <name type="scientific">Adineta steineri</name>
    <dbReference type="NCBI Taxonomy" id="433720"/>
    <lineage>
        <taxon>Eukaryota</taxon>
        <taxon>Metazoa</taxon>
        <taxon>Spiralia</taxon>
        <taxon>Gnathifera</taxon>
        <taxon>Rotifera</taxon>
        <taxon>Eurotatoria</taxon>
        <taxon>Bdelloidea</taxon>
        <taxon>Adinetida</taxon>
        <taxon>Adinetidae</taxon>
        <taxon>Adineta</taxon>
    </lineage>
</organism>
<dbReference type="InterPro" id="IPR009050">
    <property type="entry name" value="Globin-like_sf"/>
</dbReference>
<reference evidence="13" key="1">
    <citation type="submission" date="2021-02" db="EMBL/GenBank/DDBJ databases">
        <authorList>
            <person name="Nowell W R."/>
        </authorList>
    </citation>
    <scope>NUCLEOTIDE SEQUENCE</scope>
</reference>
<dbReference type="Gene3D" id="3.40.50.80">
    <property type="entry name" value="Nucleotide-binding domain of ferredoxin-NADP reductase (FNR) module"/>
    <property type="match status" value="1"/>
</dbReference>
<evidence type="ECO:0000256" key="7">
    <source>
        <dbReference type="ARBA" id="ARBA00023027"/>
    </source>
</evidence>
<comment type="similarity">
    <text evidence="1">In the C-terminal section; belongs to the flavoprotein pyridine nucleotide cytochrome reductase family.</text>
</comment>
<dbReference type="Pfam" id="PF00042">
    <property type="entry name" value="Globin"/>
    <property type="match status" value="1"/>
</dbReference>
<keyword evidence="7" id="KW-0520">NAD</keyword>
<dbReference type="GO" id="GO:0019825">
    <property type="term" value="F:oxygen binding"/>
    <property type="evidence" value="ECO:0007669"/>
    <property type="project" value="InterPro"/>
</dbReference>
<evidence type="ECO:0000256" key="1">
    <source>
        <dbReference type="ARBA" id="ARBA00006401"/>
    </source>
</evidence>
<dbReference type="AlphaFoldDB" id="A0A813MAX6"/>
<feature type="domain" description="FAD-binding FR-type" evidence="12">
    <location>
        <begin position="151"/>
        <end position="259"/>
    </location>
</feature>
<dbReference type="InterPro" id="IPR012292">
    <property type="entry name" value="Globin/Proto"/>
</dbReference>
<dbReference type="GO" id="GO:0071500">
    <property type="term" value="P:cellular response to nitrosative stress"/>
    <property type="evidence" value="ECO:0007669"/>
    <property type="project" value="TreeGrafter"/>
</dbReference>
<dbReference type="SUPFAM" id="SSF52343">
    <property type="entry name" value="Ferredoxin reductase-like, C-terminal NADP-linked domain"/>
    <property type="match status" value="1"/>
</dbReference>
<accession>A0A813MAX6</accession>
<keyword evidence="5" id="KW-0479">Metal-binding</keyword>
<keyword evidence="4 10" id="KW-0349">Heme</keyword>
<dbReference type="EMBL" id="CAJNOE010000005">
    <property type="protein sequence ID" value="CAF0716707.1"/>
    <property type="molecule type" value="Genomic_DNA"/>
</dbReference>
<evidence type="ECO:0000256" key="2">
    <source>
        <dbReference type="ARBA" id="ARBA00012229"/>
    </source>
</evidence>
<dbReference type="InterPro" id="IPR039261">
    <property type="entry name" value="FNR_nucleotide-bd"/>
</dbReference>
<keyword evidence="6" id="KW-0408">Iron</keyword>
<feature type="domain" description="Globin" evidence="11">
    <location>
        <begin position="2"/>
        <end position="139"/>
    </location>
</feature>
<dbReference type="GO" id="GO:0008941">
    <property type="term" value="F:nitric oxide dioxygenase NAD(P)H activity"/>
    <property type="evidence" value="ECO:0007669"/>
    <property type="project" value="UniProtKB-EC"/>
</dbReference>
<evidence type="ECO:0000256" key="3">
    <source>
        <dbReference type="ARBA" id="ARBA00022575"/>
    </source>
</evidence>
<evidence type="ECO:0000313" key="15">
    <source>
        <dbReference type="Proteomes" id="UP000663860"/>
    </source>
</evidence>
<dbReference type="GO" id="GO:0046210">
    <property type="term" value="P:nitric oxide catabolic process"/>
    <property type="evidence" value="ECO:0007669"/>
    <property type="project" value="TreeGrafter"/>
</dbReference>
<evidence type="ECO:0000313" key="14">
    <source>
        <dbReference type="EMBL" id="CAF3820260.1"/>
    </source>
</evidence>
<evidence type="ECO:0000313" key="13">
    <source>
        <dbReference type="EMBL" id="CAF0716707.1"/>
    </source>
</evidence>
<dbReference type="EC" id="1.14.12.17" evidence="2"/>
<keyword evidence="10" id="KW-0561">Oxygen transport</keyword>
<dbReference type="Proteomes" id="UP000663868">
    <property type="component" value="Unassembled WGS sequence"/>
</dbReference>
<dbReference type="GO" id="GO:0020037">
    <property type="term" value="F:heme binding"/>
    <property type="evidence" value="ECO:0007669"/>
    <property type="project" value="InterPro"/>
</dbReference>
<keyword evidence="3" id="KW-0216">Detoxification</keyword>
<dbReference type="Proteomes" id="UP000663860">
    <property type="component" value="Unassembled WGS sequence"/>
</dbReference>
<keyword evidence="10" id="KW-0813">Transport</keyword>
<dbReference type="GO" id="GO:0046872">
    <property type="term" value="F:metal ion binding"/>
    <property type="evidence" value="ECO:0007669"/>
    <property type="project" value="UniProtKB-KW"/>
</dbReference>
<evidence type="ECO:0000256" key="9">
    <source>
        <dbReference type="ARBA" id="ARBA00049433"/>
    </source>
</evidence>
<dbReference type="SUPFAM" id="SSF46458">
    <property type="entry name" value="Globin-like"/>
    <property type="match status" value="1"/>
</dbReference>
<dbReference type="PANTHER" id="PTHR43396">
    <property type="entry name" value="FLAVOHEMOPROTEIN"/>
    <property type="match status" value="1"/>
</dbReference>
<dbReference type="PANTHER" id="PTHR43396:SF3">
    <property type="entry name" value="FLAVOHEMOPROTEIN"/>
    <property type="match status" value="1"/>
</dbReference>
<evidence type="ECO:0000256" key="10">
    <source>
        <dbReference type="RuleBase" id="RU000356"/>
    </source>
</evidence>
<evidence type="ECO:0000256" key="6">
    <source>
        <dbReference type="ARBA" id="ARBA00023004"/>
    </source>
</evidence>
<comment type="catalytic activity">
    <reaction evidence="9">
        <text>2 nitric oxide + NADPH + 2 O2 = 2 nitrate + NADP(+) + H(+)</text>
        <dbReference type="Rhea" id="RHEA:19465"/>
        <dbReference type="ChEBI" id="CHEBI:15378"/>
        <dbReference type="ChEBI" id="CHEBI:15379"/>
        <dbReference type="ChEBI" id="CHEBI:16480"/>
        <dbReference type="ChEBI" id="CHEBI:17632"/>
        <dbReference type="ChEBI" id="CHEBI:57783"/>
        <dbReference type="ChEBI" id="CHEBI:58349"/>
        <dbReference type="EC" id="1.14.12.17"/>
    </reaction>
</comment>
<comment type="catalytic activity">
    <reaction evidence="8">
        <text>2 nitric oxide + NADH + 2 O2 = 2 nitrate + NAD(+) + H(+)</text>
        <dbReference type="Rhea" id="RHEA:19469"/>
        <dbReference type="ChEBI" id="CHEBI:15378"/>
        <dbReference type="ChEBI" id="CHEBI:15379"/>
        <dbReference type="ChEBI" id="CHEBI:16480"/>
        <dbReference type="ChEBI" id="CHEBI:17632"/>
        <dbReference type="ChEBI" id="CHEBI:57540"/>
        <dbReference type="ChEBI" id="CHEBI:57945"/>
        <dbReference type="EC" id="1.14.12.17"/>
    </reaction>
</comment>
<dbReference type="PRINTS" id="PR00409">
    <property type="entry name" value="PHDIOXRDTASE"/>
</dbReference>
<comment type="caution">
    <text evidence="13">The sequence shown here is derived from an EMBL/GenBank/DDBJ whole genome shotgun (WGS) entry which is preliminary data.</text>
</comment>
<dbReference type="SUPFAM" id="SSF63380">
    <property type="entry name" value="Riboflavin synthase domain-like"/>
    <property type="match status" value="1"/>
</dbReference>
<dbReference type="PROSITE" id="PS01033">
    <property type="entry name" value="GLOBIN"/>
    <property type="match status" value="1"/>
</dbReference>
<dbReference type="InterPro" id="IPR017927">
    <property type="entry name" value="FAD-bd_FR_type"/>
</dbReference>
<dbReference type="GO" id="GO:0071949">
    <property type="term" value="F:FAD binding"/>
    <property type="evidence" value="ECO:0007669"/>
    <property type="project" value="TreeGrafter"/>
</dbReference>
<dbReference type="GO" id="GO:0005344">
    <property type="term" value="F:oxygen carrier activity"/>
    <property type="evidence" value="ECO:0007669"/>
    <property type="project" value="UniProtKB-KW"/>
</dbReference>
<evidence type="ECO:0000256" key="8">
    <source>
        <dbReference type="ARBA" id="ARBA00048649"/>
    </source>
</evidence>
<dbReference type="InterPro" id="IPR017938">
    <property type="entry name" value="Riboflavin_synthase-like_b-brl"/>
</dbReference>
<gene>
    <name evidence="13" type="ORF">IZO911_LOCUS1183</name>
    <name evidence="14" type="ORF">KXQ929_LOCUS18193</name>
</gene>
<protein>
    <recommendedName>
        <fullName evidence="2">nitric oxide dioxygenase</fullName>
        <ecNumber evidence="2">1.14.12.17</ecNumber>
    </recommendedName>
</protein>
<evidence type="ECO:0000259" key="11">
    <source>
        <dbReference type="PROSITE" id="PS01033"/>
    </source>
</evidence>
<dbReference type="GO" id="GO:0009636">
    <property type="term" value="P:response to toxic substance"/>
    <property type="evidence" value="ECO:0007669"/>
    <property type="project" value="UniProtKB-KW"/>
</dbReference>
<dbReference type="PROSITE" id="PS51384">
    <property type="entry name" value="FAD_FR"/>
    <property type="match status" value="1"/>
</dbReference>
<sequence>MPLTADQKQILQSTSPIFKEHGKEITSIIYKHLFADHPELLDIFNRTNQKNGTQPFALANTMYLAIENIDDLEVLMPQFLLISHKHRASMVRPEHYPILRKYVLMAIDEFLGGMADPSILGAWSAAYNMITSCFIDIEKKLYAELGDKREQGFIPFKILKKEIIASGPIVAFTFERNDGGKLRDYHSGQYTTIRIKKDGLYHLRHYSLTQPSDGKTYCIAIKQDIDHEPKGIVSNELITKYKEGDTVLLSLPAGTYALVQDAKHHLFIAGGIGITVLSAMIKDLHKQGKSDMATLIHCVASEDQAAFENEMRKILPEDQYYLLLQSKHLLQGTLEKIIASETQVYICGSPVFMNKVKEYLEQLGHPLSQIHIEAYLPSLSLIEDAVKNHSATKAL</sequence>
<evidence type="ECO:0000256" key="4">
    <source>
        <dbReference type="ARBA" id="ARBA00022617"/>
    </source>
</evidence>
<proteinExistence type="inferred from homology"/>
<dbReference type="Gene3D" id="2.40.30.10">
    <property type="entry name" value="Translation factors"/>
    <property type="match status" value="1"/>
</dbReference>
<evidence type="ECO:0000256" key="5">
    <source>
        <dbReference type="ARBA" id="ARBA00022723"/>
    </source>
</evidence>
<comment type="similarity">
    <text evidence="10">Belongs to the globin family.</text>
</comment>
<dbReference type="EMBL" id="CAJOBB010001175">
    <property type="protein sequence ID" value="CAF3820260.1"/>
    <property type="molecule type" value="Genomic_DNA"/>
</dbReference>
<name>A0A813MAX6_9BILA</name>
<dbReference type="Gene3D" id="1.10.490.10">
    <property type="entry name" value="Globins"/>
    <property type="match status" value="1"/>
</dbReference>
<dbReference type="InterPro" id="IPR000971">
    <property type="entry name" value="Globin"/>
</dbReference>